<name>A0ABS8YED8_9BACL</name>
<evidence type="ECO:0000313" key="3">
    <source>
        <dbReference type="Proteomes" id="UP001199916"/>
    </source>
</evidence>
<evidence type="ECO:0000313" key="2">
    <source>
        <dbReference type="EMBL" id="MCE5169422.1"/>
    </source>
</evidence>
<accession>A0ABS8YED8</accession>
<gene>
    <name evidence="2" type="ORF">LQV63_08870</name>
</gene>
<dbReference type="SUPFAM" id="SSF49373">
    <property type="entry name" value="Invasin/intimin cell-adhesion fragments"/>
    <property type="match status" value="1"/>
</dbReference>
<organism evidence="2 3">
    <name type="scientific">Paenibacillus profundus</name>
    <dbReference type="NCBI Taxonomy" id="1173085"/>
    <lineage>
        <taxon>Bacteria</taxon>
        <taxon>Bacillati</taxon>
        <taxon>Bacillota</taxon>
        <taxon>Bacilli</taxon>
        <taxon>Bacillales</taxon>
        <taxon>Paenibacillaceae</taxon>
        <taxon>Paenibacillus</taxon>
    </lineage>
</organism>
<dbReference type="EMBL" id="JAJNBZ010000005">
    <property type="protein sequence ID" value="MCE5169422.1"/>
    <property type="molecule type" value="Genomic_DNA"/>
</dbReference>
<dbReference type="Proteomes" id="UP001199916">
    <property type="component" value="Unassembled WGS sequence"/>
</dbReference>
<dbReference type="Gene3D" id="2.60.40.1080">
    <property type="match status" value="1"/>
</dbReference>
<evidence type="ECO:0000256" key="1">
    <source>
        <dbReference type="SAM" id="SignalP"/>
    </source>
</evidence>
<protein>
    <recommendedName>
        <fullName evidence="4">BIG2 domain-containing protein</fullName>
    </recommendedName>
</protein>
<proteinExistence type="predicted"/>
<feature type="signal peptide" evidence="1">
    <location>
        <begin position="1"/>
        <end position="26"/>
    </location>
</feature>
<keyword evidence="1" id="KW-0732">Signal</keyword>
<evidence type="ECO:0008006" key="4">
    <source>
        <dbReference type="Google" id="ProtNLM"/>
    </source>
</evidence>
<sequence length="108" mass="11236">MKKGLIVLGATATLLAGILAPTTGFAAERVGSNNPQINNASTASSFVLLRVGESSYLSWAPKLSVISGHDIVSVDSLGKVYAKKTGTATVGAYEYNGKLIKTYSILVM</sequence>
<reference evidence="2 3" key="1">
    <citation type="submission" date="2021-11" db="EMBL/GenBank/DDBJ databases">
        <title>Draft genome sequence of Paenibacillus profundus YoMME, a new Gram-positive bacteria with exoelectrogenic properties.</title>
        <authorList>
            <person name="Hubenova Y."/>
            <person name="Hubenova E."/>
            <person name="Manasiev Y."/>
            <person name="Peykov S."/>
            <person name="Mitov M."/>
        </authorList>
    </citation>
    <scope>NUCLEOTIDE SEQUENCE [LARGE SCALE GENOMIC DNA]</scope>
    <source>
        <strain evidence="2 3">YoMME</strain>
    </source>
</reference>
<feature type="chain" id="PRO_5045404689" description="BIG2 domain-containing protein" evidence="1">
    <location>
        <begin position="27"/>
        <end position="108"/>
    </location>
</feature>
<keyword evidence="3" id="KW-1185">Reference proteome</keyword>
<dbReference type="InterPro" id="IPR008964">
    <property type="entry name" value="Invasin/intimin_cell_adhesion"/>
</dbReference>
<comment type="caution">
    <text evidence="2">The sequence shown here is derived from an EMBL/GenBank/DDBJ whole genome shotgun (WGS) entry which is preliminary data.</text>
</comment>
<dbReference type="RefSeq" id="WP_233696427.1">
    <property type="nucleotide sequence ID" value="NZ_JAJNBZ010000005.1"/>
</dbReference>